<evidence type="ECO:0000256" key="3">
    <source>
        <dbReference type="ARBA" id="ARBA00022989"/>
    </source>
</evidence>
<dbReference type="OrthoDB" id="288203at2759"/>
<feature type="transmembrane region" description="Helical" evidence="5">
    <location>
        <begin position="115"/>
        <end position="134"/>
    </location>
</feature>
<evidence type="ECO:0000313" key="8">
    <source>
        <dbReference type="Proteomes" id="UP000186922"/>
    </source>
</evidence>
<sequence length="485" mass="54169">MVFGVRGLHDYYGAFKLIKTYVNFFSVLDTLHVPTMIIGFITVGFLVIIKLHLNASRAVMRWVKIPIPGELIVVVFGTLISYLLNLEHKYGVHTIHHIPTGMPIPFDVGAVIGDIFAIAVVTLCISITLGTLFANKNSYALDPNQEFKAQGLSKIFGSFFHCFPSSVSIARTAVQNDTGGKTQIVSVLKLQRLYVIYQPGSNALPATHVRHERTAVLLAAFPADVNNPGKARRRPVNIFPQLDQQNKLPPQFAKMMENSTLTWTRPVRVEVITMLLFYPNSMGALPLTGPAYDTALDDIKKTYSATLTVTNNLLTDPRYATCNEWSTDTDRAIAEYYFRHETRWNSADILVFAGSHSDCNAKSLVYFATQLRRLVLSSIFAFASSSDKTKWPTWISVSSDSLDILAQTHLSLLVTYNWTSLSIICDTSSPSTYCFLAGNLYSRLTLRTNFRVTLSEVNVTAGGYMDFLHKTTTHSRGKLKNLQFH</sequence>
<feature type="transmembrane region" description="Helical" evidence="5">
    <location>
        <begin position="65"/>
        <end position="84"/>
    </location>
</feature>
<evidence type="ECO:0000259" key="6">
    <source>
        <dbReference type="Pfam" id="PF00916"/>
    </source>
</evidence>
<keyword evidence="3 5" id="KW-1133">Transmembrane helix</keyword>
<dbReference type="InterPro" id="IPR028082">
    <property type="entry name" value="Peripla_BP_I"/>
</dbReference>
<keyword evidence="8" id="KW-1185">Reference proteome</keyword>
<comment type="subcellular location">
    <subcellularLocation>
        <location evidence="1">Membrane</location>
        <topology evidence="1">Multi-pass membrane protein</topology>
    </subcellularLocation>
</comment>
<feature type="domain" description="SLC26A/SulP transporter" evidence="6">
    <location>
        <begin position="13"/>
        <end position="189"/>
    </location>
</feature>
<dbReference type="Gene3D" id="3.40.50.2300">
    <property type="match status" value="1"/>
</dbReference>
<evidence type="ECO:0000256" key="4">
    <source>
        <dbReference type="ARBA" id="ARBA00023136"/>
    </source>
</evidence>
<comment type="caution">
    <text evidence="7">The sequence shown here is derived from an EMBL/GenBank/DDBJ whole genome shotgun (WGS) entry which is preliminary data.</text>
</comment>
<name>A0A1D1VGC8_RAMVA</name>
<proteinExistence type="predicted"/>
<dbReference type="GO" id="GO:0016020">
    <property type="term" value="C:membrane"/>
    <property type="evidence" value="ECO:0007669"/>
    <property type="project" value="UniProtKB-SubCell"/>
</dbReference>
<dbReference type="InterPro" id="IPR001902">
    <property type="entry name" value="SLC26A/SulP_fam"/>
</dbReference>
<keyword evidence="4 5" id="KW-0472">Membrane</keyword>
<evidence type="ECO:0000313" key="7">
    <source>
        <dbReference type="EMBL" id="GAV00680.1"/>
    </source>
</evidence>
<evidence type="ECO:0000256" key="2">
    <source>
        <dbReference type="ARBA" id="ARBA00022692"/>
    </source>
</evidence>
<reference evidence="7 8" key="1">
    <citation type="journal article" date="2016" name="Nat. Commun.">
        <title>Extremotolerant tardigrade genome and improved radiotolerance of human cultured cells by tardigrade-unique protein.</title>
        <authorList>
            <person name="Hashimoto T."/>
            <person name="Horikawa D.D."/>
            <person name="Saito Y."/>
            <person name="Kuwahara H."/>
            <person name="Kozuka-Hata H."/>
            <person name="Shin-I T."/>
            <person name="Minakuchi Y."/>
            <person name="Ohishi K."/>
            <person name="Motoyama A."/>
            <person name="Aizu T."/>
            <person name="Enomoto A."/>
            <person name="Kondo K."/>
            <person name="Tanaka S."/>
            <person name="Hara Y."/>
            <person name="Koshikawa S."/>
            <person name="Sagara H."/>
            <person name="Miura T."/>
            <person name="Yokobori S."/>
            <person name="Miyagawa K."/>
            <person name="Suzuki Y."/>
            <person name="Kubo T."/>
            <person name="Oyama M."/>
            <person name="Kohara Y."/>
            <person name="Fujiyama A."/>
            <person name="Arakawa K."/>
            <person name="Katayama T."/>
            <person name="Toyoda A."/>
            <person name="Kunieda T."/>
        </authorList>
    </citation>
    <scope>NUCLEOTIDE SEQUENCE [LARGE SCALE GENOMIC DNA]</scope>
    <source>
        <strain evidence="7 8">YOKOZUNA-1</strain>
    </source>
</reference>
<protein>
    <recommendedName>
        <fullName evidence="6">SLC26A/SulP transporter domain-containing protein</fullName>
    </recommendedName>
</protein>
<dbReference type="PANTHER" id="PTHR11814">
    <property type="entry name" value="SULFATE TRANSPORTER"/>
    <property type="match status" value="1"/>
</dbReference>
<keyword evidence="2 5" id="KW-0812">Transmembrane</keyword>
<organism evidence="7 8">
    <name type="scientific">Ramazzottius varieornatus</name>
    <name type="common">Water bear</name>
    <name type="synonym">Tardigrade</name>
    <dbReference type="NCBI Taxonomy" id="947166"/>
    <lineage>
        <taxon>Eukaryota</taxon>
        <taxon>Metazoa</taxon>
        <taxon>Ecdysozoa</taxon>
        <taxon>Tardigrada</taxon>
        <taxon>Eutardigrada</taxon>
        <taxon>Parachela</taxon>
        <taxon>Hypsibioidea</taxon>
        <taxon>Ramazzottiidae</taxon>
        <taxon>Ramazzottius</taxon>
    </lineage>
</organism>
<dbReference type="Pfam" id="PF00916">
    <property type="entry name" value="Sulfate_transp"/>
    <property type="match status" value="1"/>
</dbReference>
<evidence type="ECO:0000256" key="1">
    <source>
        <dbReference type="ARBA" id="ARBA00004141"/>
    </source>
</evidence>
<accession>A0A1D1VGC8</accession>
<dbReference type="STRING" id="947166.A0A1D1VGC8"/>
<dbReference type="EMBL" id="BDGG01000006">
    <property type="protein sequence ID" value="GAV00680.1"/>
    <property type="molecule type" value="Genomic_DNA"/>
</dbReference>
<gene>
    <name evidence="7" type="primary">RvY_11496</name>
    <name evidence="7" type="synonym">RvY_11496.2</name>
    <name evidence="7" type="ORF">RvY_11496-2</name>
</gene>
<feature type="transmembrane region" description="Helical" evidence="5">
    <location>
        <begin position="31"/>
        <end position="53"/>
    </location>
</feature>
<evidence type="ECO:0000256" key="5">
    <source>
        <dbReference type="SAM" id="Phobius"/>
    </source>
</evidence>
<dbReference type="GO" id="GO:0055085">
    <property type="term" value="P:transmembrane transport"/>
    <property type="evidence" value="ECO:0007669"/>
    <property type="project" value="InterPro"/>
</dbReference>
<dbReference type="InterPro" id="IPR011547">
    <property type="entry name" value="SLC26A/SulP_dom"/>
</dbReference>
<dbReference type="Proteomes" id="UP000186922">
    <property type="component" value="Unassembled WGS sequence"/>
</dbReference>
<dbReference type="SUPFAM" id="SSF53822">
    <property type="entry name" value="Periplasmic binding protein-like I"/>
    <property type="match status" value="1"/>
</dbReference>
<dbReference type="AlphaFoldDB" id="A0A1D1VGC8"/>